<name>A0A0E9SHT2_ANGAN</name>
<proteinExistence type="predicted"/>
<evidence type="ECO:0000313" key="1">
    <source>
        <dbReference type="EMBL" id="JAH40851.1"/>
    </source>
</evidence>
<reference evidence="1" key="2">
    <citation type="journal article" date="2015" name="Fish Shellfish Immunol.">
        <title>Early steps in the European eel (Anguilla anguilla)-Vibrio vulnificus interaction in the gills: Role of the RtxA13 toxin.</title>
        <authorList>
            <person name="Callol A."/>
            <person name="Pajuelo D."/>
            <person name="Ebbesson L."/>
            <person name="Teles M."/>
            <person name="MacKenzie S."/>
            <person name="Amaro C."/>
        </authorList>
    </citation>
    <scope>NUCLEOTIDE SEQUENCE</scope>
</reference>
<protein>
    <submittedName>
        <fullName evidence="1">Uncharacterized protein</fullName>
    </submittedName>
</protein>
<dbReference type="AlphaFoldDB" id="A0A0E9SHT2"/>
<dbReference type="EMBL" id="GBXM01067726">
    <property type="protein sequence ID" value="JAH40851.1"/>
    <property type="molecule type" value="Transcribed_RNA"/>
</dbReference>
<reference evidence="1" key="1">
    <citation type="submission" date="2014-11" db="EMBL/GenBank/DDBJ databases">
        <authorList>
            <person name="Amaro Gonzalez C."/>
        </authorList>
    </citation>
    <scope>NUCLEOTIDE SEQUENCE</scope>
</reference>
<organism evidence="1">
    <name type="scientific">Anguilla anguilla</name>
    <name type="common">European freshwater eel</name>
    <name type="synonym">Muraena anguilla</name>
    <dbReference type="NCBI Taxonomy" id="7936"/>
    <lineage>
        <taxon>Eukaryota</taxon>
        <taxon>Metazoa</taxon>
        <taxon>Chordata</taxon>
        <taxon>Craniata</taxon>
        <taxon>Vertebrata</taxon>
        <taxon>Euteleostomi</taxon>
        <taxon>Actinopterygii</taxon>
        <taxon>Neopterygii</taxon>
        <taxon>Teleostei</taxon>
        <taxon>Anguilliformes</taxon>
        <taxon>Anguillidae</taxon>
        <taxon>Anguilla</taxon>
    </lineage>
</organism>
<sequence length="52" mass="6313">MSNFTQFMTGKHYYLNKYENKYRRVNSDVAIVEYGWKPSFSHSVLKRTQAYK</sequence>
<accession>A0A0E9SHT2</accession>